<evidence type="ECO:0000313" key="8">
    <source>
        <dbReference type="EMBL" id="KAJ8025157.1"/>
    </source>
</evidence>
<evidence type="ECO:0000256" key="6">
    <source>
        <dbReference type="SAM" id="MobiDB-lite"/>
    </source>
</evidence>
<proteinExistence type="inferred from homology"/>
<protein>
    <submittedName>
        <fullName evidence="8">Solute carrier family 23 member 2</fullName>
    </submittedName>
</protein>
<dbReference type="Proteomes" id="UP001152320">
    <property type="component" value="Chromosome 18"/>
</dbReference>
<evidence type="ECO:0000256" key="3">
    <source>
        <dbReference type="ARBA" id="ARBA00022692"/>
    </source>
</evidence>
<feature type="compositionally biased region" description="Polar residues" evidence="6">
    <location>
        <begin position="1"/>
        <end position="20"/>
    </location>
</feature>
<dbReference type="GO" id="GO:0016020">
    <property type="term" value="C:membrane"/>
    <property type="evidence" value="ECO:0007669"/>
    <property type="project" value="UniProtKB-SubCell"/>
</dbReference>
<evidence type="ECO:0000256" key="5">
    <source>
        <dbReference type="ARBA" id="ARBA00023136"/>
    </source>
</evidence>
<comment type="subcellular location">
    <subcellularLocation>
        <location evidence="1">Membrane</location>
        <topology evidence="1">Multi-pass membrane protein</topology>
    </subcellularLocation>
</comment>
<feature type="transmembrane region" description="Helical" evidence="7">
    <location>
        <begin position="169"/>
        <end position="193"/>
    </location>
</feature>
<dbReference type="InterPro" id="IPR006043">
    <property type="entry name" value="NCS2"/>
</dbReference>
<organism evidence="8 9">
    <name type="scientific">Holothuria leucospilota</name>
    <name type="common">Black long sea cucumber</name>
    <name type="synonym">Mertensiothuria leucospilota</name>
    <dbReference type="NCBI Taxonomy" id="206669"/>
    <lineage>
        <taxon>Eukaryota</taxon>
        <taxon>Metazoa</taxon>
        <taxon>Echinodermata</taxon>
        <taxon>Eleutherozoa</taxon>
        <taxon>Echinozoa</taxon>
        <taxon>Holothuroidea</taxon>
        <taxon>Aspidochirotacea</taxon>
        <taxon>Aspidochirotida</taxon>
        <taxon>Holothuriidae</taxon>
        <taxon>Holothuria</taxon>
    </lineage>
</organism>
<feature type="transmembrane region" description="Helical" evidence="7">
    <location>
        <begin position="420"/>
        <end position="453"/>
    </location>
</feature>
<keyword evidence="5 7" id="KW-0472">Membrane</keyword>
<dbReference type="AlphaFoldDB" id="A0A9Q1BHN4"/>
<dbReference type="EMBL" id="JAIZAY010000018">
    <property type="protein sequence ID" value="KAJ8025157.1"/>
    <property type="molecule type" value="Genomic_DNA"/>
</dbReference>
<evidence type="ECO:0000256" key="4">
    <source>
        <dbReference type="ARBA" id="ARBA00022989"/>
    </source>
</evidence>
<dbReference type="PANTHER" id="PTHR11119">
    <property type="entry name" value="XANTHINE-URACIL / VITAMIN C PERMEASE FAMILY MEMBER"/>
    <property type="match status" value="1"/>
</dbReference>
<dbReference type="GO" id="GO:0022857">
    <property type="term" value="F:transmembrane transporter activity"/>
    <property type="evidence" value="ECO:0007669"/>
    <property type="project" value="InterPro"/>
</dbReference>
<keyword evidence="3 7" id="KW-0812">Transmembrane</keyword>
<evidence type="ECO:0000313" key="9">
    <source>
        <dbReference type="Proteomes" id="UP001152320"/>
    </source>
</evidence>
<keyword evidence="9" id="KW-1185">Reference proteome</keyword>
<evidence type="ECO:0000256" key="2">
    <source>
        <dbReference type="ARBA" id="ARBA00008821"/>
    </source>
</evidence>
<evidence type="ECO:0000256" key="1">
    <source>
        <dbReference type="ARBA" id="ARBA00004141"/>
    </source>
</evidence>
<feature type="transmembrane region" description="Helical" evidence="7">
    <location>
        <begin position="199"/>
        <end position="220"/>
    </location>
</feature>
<comment type="similarity">
    <text evidence="2">Belongs to the nucleobase:cation symporter-2 (NCS2) (TC 2.A.40) family.</text>
</comment>
<reference evidence="8" key="1">
    <citation type="submission" date="2021-10" db="EMBL/GenBank/DDBJ databases">
        <title>Tropical sea cucumber genome reveals ecological adaptation and Cuvierian tubules defense mechanism.</title>
        <authorList>
            <person name="Chen T."/>
        </authorList>
    </citation>
    <scope>NUCLEOTIDE SEQUENCE</scope>
    <source>
        <strain evidence="8">Nanhai2018</strain>
        <tissue evidence="8">Muscle</tissue>
    </source>
</reference>
<gene>
    <name evidence="8" type="ORF">HOLleu_35280</name>
</gene>
<keyword evidence="4 7" id="KW-1133">Transmembrane helix</keyword>
<name>A0A9Q1BHN4_HOLLE</name>
<accession>A0A9Q1BHN4</accession>
<feature type="region of interest" description="Disordered" evidence="6">
    <location>
        <begin position="1"/>
        <end position="30"/>
    </location>
</feature>
<dbReference type="Pfam" id="PF00860">
    <property type="entry name" value="Xan_ur_permease"/>
    <property type="match status" value="1"/>
</dbReference>
<dbReference type="OrthoDB" id="1641903at2759"/>
<feature type="transmembrane region" description="Helical" evidence="7">
    <location>
        <begin position="270"/>
        <end position="292"/>
    </location>
</feature>
<comment type="caution">
    <text evidence="8">The sequence shown here is derived from an EMBL/GenBank/DDBJ whole genome shotgun (WGS) entry which is preliminary data.</text>
</comment>
<feature type="transmembrane region" description="Helical" evidence="7">
    <location>
        <begin position="232"/>
        <end position="250"/>
    </location>
</feature>
<sequence>MAELSTSSKRNGQGPQSQEDATPADGPREEVGHTLEDAQEELKGDLIYDIEETPPWHVTIILGFQHYLTMFGSTLGIPLLLAMDLCMSDNLVDIGKLIQTEFFVSGLATLLQTTFGSRLPIVQGASISFLGPAQAILRAQSACPERLSANATEEDFEMRAEFWRSRMRLLQGAILIASLVEVFQLCPQVIIGFTGLIGFLLRFIGPLTIAPTLCLIGLSLFQTAAFFAGGNWLLAMVVIVSMTVFSQYLNRISVPLPGLSTEHKLVVVRFPVFKLLPVILSILLAWILAAILTASDSLLEGSPGRTDSRISVLTESPWFYIPYPFQWGTPVVTIAGVLGMIAGVLASTVESIGDYFACARVAGAPPPPDHAVNRGIGMEGIGCILAGFWGTGLGTTSYSQNIGAINITKVGSRRVIQFGALFMLFLGAFGKFGAFFATIPVPIIGGMFCILFGK</sequence>
<evidence type="ECO:0000256" key="7">
    <source>
        <dbReference type="SAM" id="Phobius"/>
    </source>
</evidence>